<gene>
    <name evidence="5" type="primary">rqcH</name>
    <name evidence="7" type="ORF">AYR53_09310</name>
</gene>
<dbReference type="HAMAP" id="MF_00844_B">
    <property type="entry name" value="RqcH_B"/>
    <property type="match status" value="1"/>
</dbReference>
<feature type="coiled-coil region" evidence="5">
    <location>
        <begin position="296"/>
        <end position="323"/>
    </location>
</feature>
<dbReference type="EMBL" id="CP014873">
    <property type="protein sequence ID" value="ANK62942.1"/>
    <property type="molecule type" value="Genomic_DNA"/>
</dbReference>
<dbReference type="Proteomes" id="UP000078582">
    <property type="component" value="Chromosome"/>
</dbReference>
<keyword evidence="5" id="KW-0175">Coiled coil</keyword>
<evidence type="ECO:0000256" key="2">
    <source>
        <dbReference type="ARBA" id="ARBA00022730"/>
    </source>
</evidence>
<feature type="domain" description="NFACT RNA-binding" evidence="6">
    <location>
        <begin position="453"/>
        <end position="541"/>
    </location>
</feature>
<evidence type="ECO:0000313" key="7">
    <source>
        <dbReference type="EMBL" id="ANK62942.1"/>
    </source>
</evidence>
<evidence type="ECO:0000259" key="6">
    <source>
        <dbReference type="Pfam" id="PF05670"/>
    </source>
</evidence>
<dbReference type="FunFam" id="2.30.310.10:FF:000004">
    <property type="entry name" value="Fibronectin-binding protein A"/>
    <property type="match status" value="1"/>
</dbReference>
<protein>
    <recommendedName>
        <fullName evidence="5">Rqc2 homolog RqcH</fullName>
        <shortName evidence="5">RqcH</shortName>
    </recommendedName>
</protein>
<dbReference type="Gene3D" id="3.40.970.40">
    <property type="entry name" value="fibrinogen binding protein from staphylococcus aureus domain like"/>
    <property type="match status" value="1"/>
</dbReference>
<dbReference type="InterPro" id="IPR051608">
    <property type="entry name" value="RQC_Subunit_NEMF"/>
</dbReference>
<dbReference type="InterPro" id="IPR008532">
    <property type="entry name" value="NFACT_RNA-bd"/>
</dbReference>
<dbReference type="Pfam" id="PF05833">
    <property type="entry name" value="NFACT_N"/>
    <property type="match status" value="1"/>
</dbReference>
<evidence type="ECO:0000256" key="4">
    <source>
        <dbReference type="ARBA" id="ARBA00022917"/>
    </source>
</evidence>
<dbReference type="OrthoDB" id="9766163at2"/>
<reference evidence="7 8" key="1">
    <citation type="submission" date="2016-03" db="EMBL/GenBank/DDBJ databases">
        <title>Pediococcus and Lactobacillus from brewery environment - whole genome sequencing and assembly.</title>
        <authorList>
            <person name="Behr J."/>
            <person name="Geissler A.J."/>
            <person name="Vogel R.F."/>
        </authorList>
    </citation>
    <scope>NUCLEOTIDE SEQUENCE [LARGE SCALE GENOMIC DNA]</scope>
    <source>
        <strain evidence="7 8">TMW 1.1989</strain>
    </source>
</reference>
<evidence type="ECO:0000256" key="5">
    <source>
        <dbReference type="HAMAP-Rule" id="MF_00844"/>
    </source>
</evidence>
<sequence length="572" mass="65454">MSFDGIFTHAMVNELAPLLVGGRISRINQPYPNELILVIRANRHNYPLLLSAHPTYARLQVTEIPYVNPAKPTKFTMTLRKYLDGALLKQLSQKENDRVVHLTFTSRNELGDLQNISLIIEMMGRHSNLILLQQDTGRILDTVRHVSSDQNRYRLLMPGATYIEPPKQDNVNPFKFDAGDYLKGLPQTADVFKLAKKLQQDFQGLGFDSSVELATRLAQQSNPLTTWQDFFTAIDQTPKPTVTRLNERQQMQFSAIDYQSEKGQKKNYSGLSHMLDQFYRDKVELDRVHQQGSQLIHFVQNELKKDRKKLKKLTQTLKNSEKANDYRIKGEILTTYLNRVERGMTSIELPNYYADERPLKINLSNQISPSQNAQKYFTKYQKLKNAVHYVNDQMTETQQEVDYLSGILAQIEIAAPKDLTDIQEELFQQGYLHRKQQKNKKIKRPKLSKPDQFYASAGTSILVGKNNLQNDRLTLKTARKTDIWLHAKNVPGSHVIIAQSDPSEKTLAEAANLAAYFSKSRLSATVPVDYVQVKRVHKPNGAKPGFVIYEGQHTLFVTPDEALVEKLSKQPN</sequence>
<name>A0A192H3Z7_9LACO</name>
<accession>A0A192H3Z7</accession>
<dbReference type="KEGG" id="lbt:AYR52_04100"/>
<dbReference type="PANTHER" id="PTHR15239:SF6">
    <property type="entry name" value="RIBOSOME QUALITY CONTROL COMPLEX SUBUNIT NEMF"/>
    <property type="match status" value="1"/>
</dbReference>
<dbReference type="GO" id="GO:0000049">
    <property type="term" value="F:tRNA binding"/>
    <property type="evidence" value="ECO:0007669"/>
    <property type="project" value="UniProtKB-UniRule"/>
</dbReference>
<dbReference type="Pfam" id="PF05670">
    <property type="entry name" value="NFACT-R_1"/>
    <property type="match status" value="1"/>
</dbReference>
<evidence type="ECO:0000313" key="8">
    <source>
        <dbReference type="Proteomes" id="UP000078582"/>
    </source>
</evidence>
<keyword evidence="4 5" id="KW-0648">Protein biosynthesis</keyword>
<keyword evidence="8" id="KW-1185">Reference proteome</keyword>
<evidence type="ECO:0000256" key="3">
    <source>
        <dbReference type="ARBA" id="ARBA00022884"/>
    </source>
</evidence>
<dbReference type="InterPro" id="IPR043682">
    <property type="entry name" value="RqcH_bacterial"/>
</dbReference>
<comment type="function">
    <text evidence="5">Key component of the ribosome quality control system (RQC), a ribosome-associated complex that mediates the extraction of incompletely synthesized nascent chains from stalled ribosomes and their subsequent degradation. RqcH recruits Ala-charged tRNA, and with RqcP directs the elongation of stalled nascent chains on 50S ribosomal subunits, leading to non-templated C-terminal alanine extensions (Ala tail). The Ala tail promotes nascent chain degradation. May add between 1 and at least 8 Ala residues. Binds to stalled 50S ribosomal subunits.</text>
</comment>
<dbReference type="STRING" id="375175.AYR53_09310"/>
<comment type="subunit">
    <text evidence="5">Associates with stalled 50S ribosomal subunits. Binds to RqcP.</text>
</comment>
<keyword evidence="3 5" id="KW-0694">RNA-binding</keyword>
<dbReference type="GO" id="GO:1990112">
    <property type="term" value="C:RQC complex"/>
    <property type="evidence" value="ECO:0007669"/>
    <property type="project" value="TreeGrafter"/>
</dbReference>
<evidence type="ECO:0000256" key="1">
    <source>
        <dbReference type="ARBA" id="ARBA00022555"/>
    </source>
</evidence>
<proteinExistence type="inferred from homology"/>
<dbReference type="GO" id="GO:0019843">
    <property type="term" value="F:rRNA binding"/>
    <property type="evidence" value="ECO:0007669"/>
    <property type="project" value="UniProtKB-UniRule"/>
</dbReference>
<dbReference type="RefSeq" id="WP_068224210.1">
    <property type="nucleotide sequence ID" value="NZ_CP014623.1"/>
</dbReference>
<dbReference type="AlphaFoldDB" id="A0A192H3Z7"/>
<dbReference type="GO" id="GO:0072344">
    <property type="term" value="P:rescue of stalled ribosome"/>
    <property type="evidence" value="ECO:0007669"/>
    <property type="project" value="UniProtKB-UniRule"/>
</dbReference>
<organism evidence="7 8">
    <name type="scientific">Loigolactobacillus backii</name>
    <dbReference type="NCBI Taxonomy" id="375175"/>
    <lineage>
        <taxon>Bacteria</taxon>
        <taxon>Bacillati</taxon>
        <taxon>Bacillota</taxon>
        <taxon>Bacilli</taxon>
        <taxon>Lactobacillales</taxon>
        <taxon>Lactobacillaceae</taxon>
        <taxon>Loigolactobacillus</taxon>
    </lineage>
</organism>
<dbReference type="PANTHER" id="PTHR15239">
    <property type="entry name" value="NUCLEAR EXPORT MEDIATOR FACTOR NEMF"/>
    <property type="match status" value="1"/>
</dbReference>
<comment type="similarity">
    <text evidence="5">Belongs to the NEMF family.</text>
</comment>
<dbReference type="Gene3D" id="2.30.310.10">
    <property type="entry name" value="ibrinogen binding protein from staphylococcus aureus domain"/>
    <property type="match status" value="1"/>
</dbReference>
<keyword evidence="1 5" id="KW-0820">tRNA-binding</keyword>
<keyword evidence="2 5" id="KW-0699">rRNA-binding</keyword>
<dbReference type="GO" id="GO:0043023">
    <property type="term" value="F:ribosomal large subunit binding"/>
    <property type="evidence" value="ECO:0007669"/>
    <property type="project" value="UniProtKB-UniRule"/>
</dbReference>
<dbReference type="GeneID" id="42982453"/>